<keyword evidence="5 10" id="KW-0479">Metal-binding</keyword>
<dbReference type="PANTHER" id="PTHR10890:SF3">
    <property type="entry name" value="CYSTEINE--TRNA LIGASE, CYTOPLASMIC"/>
    <property type="match status" value="1"/>
</dbReference>
<evidence type="ECO:0000313" key="13">
    <source>
        <dbReference type="EMBL" id="SNC59907.1"/>
    </source>
</evidence>
<dbReference type="HAMAP" id="MF_01697">
    <property type="entry name" value="MshC"/>
    <property type="match status" value="1"/>
</dbReference>
<dbReference type="PANTHER" id="PTHR10890">
    <property type="entry name" value="CYSTEINYL-TRNA SYNTHETASE"/>
    <property type="match status" value="1"/>
</dbReference>
<organism evidence="13 14">
    <name type="scientific">Kytococcus aerolatus</name>
    <dbReference type="NCBI Taxonomy" id="592308"/>
    <lineage>
        <taxon>Bacteria</taxon>
        <taxon>Bacillati</taxon>
        <taxon>Actinomycetota</taxon>
        <taxon>Actinomycetes</taxon>
        <taxon>Micrococcales</taxon>
        <taxon>Kytococcaceae</taxon>
        <taxon>Kytococcus</taxon>
    </lineage>
</organism>
<reference evidence="13 14" key="1">
    <citation type="submission" date="2017-06" db="EMBL/GenBank/DDBJ databases">
        <authorList>
            <person name="Kim H.J."/>
            <person name="Triplett B.A."/>
        </authorList>
    </citation>
    <scope>NUCLEOTIDE SEQUENCE [LARGE SCALE GENOMIC DNA]</scope>
    <source>
        <strain evidence="13 14">DSM 22179</strain>
    </source>
</reference>
<comment type="similarity">
    <text evidence="2 10">Belongs to the class-I aminoacyl-tRNA synthetase family. MshC subfamily.</text>
</comment>
<dbReference type="Pfam" id="PF01406">
    <property type="entry name" value="tRNA-synt_1e"/>
    <property type="match status" value="1"/>
</dbReference>
<feature type="binding site" evidence="10">
    <location>
        <position position="239"/>
    </location>
    <ligand>
        <name>Zn(2+)</name>
        <dbReference type="ChEBI" id="CHEBI:29105"/>
    </ligand>
</feature>
<evidence type="ECO:0000256" key="2">
    <source>
        <dbReference type="ARBA" id="ARBA00007723"/>
    </source>
</evidence>
<evidence type="ECO:0000256" key="5">
    <source>
        <dbReference type="ARBA" id="ARBA00022723"/>
    </source>
</evidence>
<evidence type="ECO:0000256" key="8">
    <source>
        <dbReference type="ARBA" id="ARBA00022840"/>
    </source>
</evidence>
<comment type="cofactor">
    <cofactor evidence="10">
        <name>Zn(2+)</name>
        <dbReference type="ChEBI" id="CHEBI:29105"/>
    </cofactor>
    <text evidence="10">Binds 1 zinc ion per subunit.</text>
</comment>
<gene>
    <name evidence="10" type="primary">mshC</name>
    <name evidence="13" type="ORF">SAMN05445756_0166</name>
</gene>
<keyword evidence="8 10" id="KW-0067">ATP-binding</keyword>
<evidence type="ECO:0000259" key="12">
    <source>
        <dbReference type="Pfam" id="PF01406"/>
    </source>
</evidence>
<feature type="binding site" evidence="10">
    <location>
        <position position="61"/>
    </location>
    <ligand>
        <name>L-cysteinyl-5'-AMP</name>
        <dbReference type="ChEBI" id="CHEBI:144924"/>
    </ligand>
</feature>
<keyword evidence="13" id="KW-0030">Aminoacyl-tRNA synthetase</keyword>
<dbReference type="EC" id="6.3.1.13" evidence="10"/>
<evidence type="ECO:0000256" key="3">
    <source>
        <dbReference type="ARBA" id="ARBA00011245"/>
    </source>
</evidence>
<dbReference type="AlphaFoldDB" id="A0A212T1J2"/>
<feature type="binding site" evidence="10">
    <location>
        <position position="235"/>
    </location>
    <ligand>
        <name>L-cysteinyl-5'-AMP</name>
        <dbReference type="ChEBI" id="CHEBI:144924"/>
    </ligand>
</feature>
<keyword evidence="7 10" id="KW-0862">Zinc</keyword>
<evidence type="ECO:0000256" key="9">
    <source>
        <dbReference type="ARBA" id="ARBA00048350"/>
    </source>
</evidence>
<feature type="short sequence motif" description="'ERGGDP' region" evidence="10">
    <location>
        <begin position="194"/>
        <end position="199"/>
    </location>
</feature>
<protein>
    <recommendedName>
        <fullName evidence="10">L-cysteine:1D-myo-inositol 2-amino-2-deoxy-alpha-D-glucopyranoside ligase</fullName>
        <shortName evidence="10">L-Cys:GlcN-Ins ligase</shortName>
        <ecNumber evidence="10">6.3.1.13</ecNumber>
    </recommendedName>
    <alternativeName>
        <fullName evidence="10">Mycothiol ligase</fullName>
        <shortName evidence="10">MSH ligase</shortName>
    </alternativeName>
</protein>
<dbReference type="InterPro" id="IPR024909">
    <property type="entry name" value="Cys-tRNA/MSH_ligase"/>
</dbReference>
<keyword evidence="6 10" id="KW-0547">Nucleotide-binding</keyword>
<keyword evidence="4 10" id="KW-0436">Ligase</keyword>
<feature type="short sequence motif" description="'KMSKS' region" evidence="10">
    <location>
        <begin position="296"/>
        <end position="300"/>
    </location>
</feature>
<dbReference type="GO" id="GO:0005524">
    <property type="term" value="F:ATP binding"/>
    <property type="evidence" value="ECO:0007669"/>
    <property type="project" value="UniProtKB-KW"/>
</dbReference>
<keyword evidence="14" id="KW-1185">Reference proteome</keyword>
<dbReference type="Gene3D" id="3.40.50.620">
    <property type="entry name" value="HUPs"/>
    <property type="match status" value="1"/>
</dbReference>
<dbReference type="Proteomes" id="UP000198122">
    <property type="component" value="Unassembled WGS sequence"/>
</dbReference>
<evidence type="ECO:0000256" key="10">
    <source>
        <dbReference type="HAMAP-Rule" id="MF_01697"/>
    </source>
</evidence>
<evidence type="ECO:0000256" key="1">
    <source>
        <dbReference type="ARBA" id="ARBA00003679"/>
    </source>
</evidence>
<dbReference type="GO" id="GO:0010125">
    <property type="term" value="P:mycothiol biosynthetic process"/>
    <property type="evidence" value="ECO:0007669"/>
    <property type="project" value="UniProtKB-UniRule"/>
</dbReference>
<dbReference type="GO" id="GO:0035446">
    <property type="term" value="F:cysteine-glucosaminylinositol ligase activity"/>
    <property type="evidence" value="ECO:0007669"/>
    <property type="project" value="UniProtKB-UniRule"/>
</dbReference>
<sequence>MPVESWTQPTVPDLPFVAALPQVYDTAAGELVTLEPGAEGAGLYVCGITPYDATHMGHAATYLTFDTLNRALRAAGHTVRFVQNVTDVDEPLLERAERDGVHWEDLAAGEIDLFRRDMVALRMIAPDAYVGAVEGIPSDVAAVEQLLASGRAYTVPADGVAEGATDVYLDLAQVPTFGEVSGWTREEMLGAFAERGGDPDREGKRDPLDPLLWRAHREGEPHWEGGTLGDGRPGWHIECTTIARDHLGTPFLVQGGGDDLVFPHHEMSAAQSRGLTDDAFARHYVHQAMVGLDGEKMSKSKGNLVLVSRLRETGEDPRAIRLAMLSQHYRTAWSWTDQHLADAQQRLGRWLEAAATTRARGPETATTAGDEECGEGDSVARDLASTIAHDLDTPGALSLVDRWTEAVLEGTGAQQAGALAEGPTVLCVVDALLGVDLEA</sequence>
<feature type="domain" description="tRNA synthetases class I catalytic" evidence="12">
    <location>
        <begin position="41"/>
        <end position="344"/>
    </location>
</feature>
<proteinExistence type="inferred from homology"/>
<dbReference type="InterPro" id="IPR032678">
    <property type="entry name" value="tRNA-synt_1_cat_dom"/>
</dbReference>
<dbReference type="GO" id="GO:0005829">
    <property type="term" value="C:cytosol"/>
    <property type="evidence" value="ECO:0007669"/>
    <property type="project" value="TreeGrafter"/>
</dbReference>
<dbReference type="GO" id="GO:0008270">
    <property type="term" value="F:zinc ion binding"/>
    <property type="evidence" value="ECO:0007669"/>
    <property type="project" value="UniProtKB-UniRule"/>
</dbReference>
<evidence type="ECO:0000256" key="4">
    <source>
        <dbReference type="ARBA" id="ARBA00022598"/>
    </source>
</evidence>
<dbReference type="InterPro" id="IPR017812">
    <property type="entry name" value="Mycothiol_ligase_MshC"/>
</dbReference>
<dbReference type="SUPFAM" id="SSF52374">
    <property type="entry name" value="Nucleotidylyl transferase"/>
    <property type="match status" value="1"/>
</dbReference>
<dbReference type="InterPro" id="IPR014729">
    <property type="entry name" value="Rossmann-like_a/b/a_fold"/>
</dbReference>
<feature type="binding site" evidence="10">
    <location>
        <begin position="46"/>
        <end position="49"/>
    </location>
    <ligand>
        <name>L-cysteinyl-5'-AMP</name>
        <dbReference type="ChEBI" id="CHEBI:144924"/>
    </ligand>
</feature>
<evidence type="ECO:0000256" key="7">
    <source>
        <dbReference type="ARBA" id="ARBA00022833"/>
    </source>
</evidence>
<comment type="subunit">
    <text evidence="3 10">Monomer.</text>
</comment>
<evidence type="ECO:0000256" key="11">
    <source>
        <dbReference type="SAM" id="MobiDB-lite"/>
    </source>
</evidence>
<feature type="region of interest" description="Disordered" evidence="11">
    <location>
        <begin position="357"/>
        <end position="376"/>
    </location>
</feature>
<dbReference type="GO" id="GO:0006423">
    <property type="term" value="P:cysteinyl-tRNA aminoacylation"/>
    <property type="evidence" value="ECO:0007669"/>
    <property type="project" value="TreeGrafter"/>
</dbReference>
<feature type="binding site" evidence="10">
    <location>
        <begin position="84"/>
        <end position="86"/>
    </location>
    <ligand>
        <name>L-cysteinyl-5'-AMP</name>
        <dbReference type="ChEBI" id="CHEBI:144924"/>
    </ligand>
</feature>
<name>A0A212T1J2_9MICO</name>
<accession>A0A212T1J2</accession>
<dbReference type="NCBIfam" id="TIGR03447">
    <property type="entry name" value="mycothiol_MshC"/>
    <property type="match status" value="1"/>
</dbReference>
<feature type="binding site" evidence="10">
    <location>
        <position position="46"/>
    </location>
    <ligand>
        <name>Zn(2+)</name>
        <dbReference type="ChEBI" id="CHEBI:29105"/>
    </ligand>
</feature>
<dbReference type="GO" id="GO:0004817">
    <property type="term" value="F:cysteine-tRNA ligase activity"/>
    <property type="evidence" value="ECO:0007669"/>
    <property type="project" value="TreeGrafter"/>
</dbReference>
<feature type="short sequence motif" description="'HIGH' region" evidence="10">
    <location>
        <begin position="48"/>
        <end position="58"/>
    </location>
</feature>
<comment type="catalytic activity">
    <reaction evidence="9 10">
        <text>1D-myo-inositol 2-amino-2-deoxy-alpha-D-glucopyranoside + L-cysteine + ATP = 1D-myo-inositol 2-(L-cysteinylamino)-2-deoxy-alpha-D-glucopyranoside + AMP + diphosphate + H(+)</text>
        <dbReference type="Rhea" id="RHEA:26176"/>
        <dbReference type="ChEBI" id="CHEBI:15378"/>
        <dbReference type="ChEBI" id="CHEBI:30616"/>
        <dbReference type="ChEBI" id="CHEBI:33019"/>
        <dbReference type="ChEBI" id="CHEBI:35235"/>
        <dbReference type="ChEBI" id="CHEBI:58886"/>
        <dbReference type="ChEBI" id="CHEBI:58887"/>
        <dbReference type="ChEBI" id="CHEBI:456215"/>
        <dbReference type="EC" id="6.3.1.13"/>
    </reaction>
</comment>
<dbReference type="PRINTS" id="PR00983">
    <property type="entry name" value="TRNASYNTHCYS"/>
</dbReference>
<comment type="function">
    <text evidence="1 10">Catalyzes the ATP-dependent condensation of GlcN-Ins and L-cysteine to form L-Cys-GlcN-Ins.</text>
</comment>
<evidence type="ECO:0000256" key="6">
    <source>
        <dbReference type="ARBA" id="ARBA00022741"/>
    </source>
</evidence>
<dbReference type="Gene3D" id="1.20.120.640">
    <property type="entry name" value="Anticodon-binding domain of a subclass of class I aminoacyl-tRNA synthetases"/>
    <property type="match status" value="1"/>
</dbReference>
<feature type="binding site" evidence="10">
    <location>
        <position position="264"/>
    </location>
    <ligand>
        <name>Zn(2+)</name>
        <dbReference type="ChEBI" id="CHEBI:29105"/>
    </ligand>
</feature>
<feature type="binding site" evidence="10">
    <location>
        <begin position="257"/>
        <end position="259"/>
    </location>
    <ligand>
        <name>L-cysteinyl-5'-AMP</name>
        <dbReference type="ChEBI" id="CHEBI:144924"/>
    </ligand>
</feature>
<dbReference type="EMBL" id="FYEZ01000001">
    <property type="protein sequence ID" value="SNC59907.1"/>
    <property type="molecule type" value="Genomic_DNA"/>
</dbReference>
<feature type="binding site" evidence="10">
    <location>
        <position position="290"/>
    </location>
    <ligand>
        <name>L-cysteinyl-5'-AMP</name>
        <dbReference type="ChEBI" id="CHEBI:144924"/>
    </ligand>
</feature>
<evidence type="ECO:0000313" key="14">
    <source>
        <dbReference type="Proteomes" id="UP000198122"/>
    </source>
</evidence>